<dbReference type="InterPro" id="IPR004127">
    <property type="entry name" value="Prefoldin_subunit_alpha"/>
</dbReference>
<dbReference type="GO" id="GO:0003714">
    <property type="term" value="F:transcription corepressor activity"/>
    <property type="evidence" value="ECO:0007669"/>
    <property type="project" value="TreeGrafter"/>
</dbReference>
<dbReference type="Gene3D" id="1.10.287.370">
    <property type="match status" value="1"/>
</dbReference>
<gene>
    <name evidence="5" type="ORF">EWB00_010634</name>
</gene>
<accession>Q5DE80</accession>
<dbReference type="Pfam" id="PF02996">
    <property type="entry name" value="Prefoldin"/>
    <property type="match status" value="1"/>
</dbReference>
<reference evidence="5 6" key="3">
    <citation type="submission" date="2019-03" db="EMBL/GenBank/DDBJ databases">
        <title>An improved genome assembly of the fluke Schistosoma japonicum.</title>
        <authorList>
            <person name="Hu W."/>
            <person name="Luo F."/>
            <person name="Yin M."/>
            <person name="Mo X."/>
            <person name="Sun C."/>
            <person name="Wu Q."/>
            <person name="Zhu B."/>
            <person name="Xiang M."/>
            <person name="Wang J."/>
            <person name="Wang Y."/>
            <person name="Zhang T."/>
            <person name="Xu B."/>
            <person name="Zheng H."/>
            <person name="Feng Z."/>
        </authorList>
    </citation>
    <scope>NUCLEOTIDE SEQUENCE [LARGE SCALE GENOMIC DNA]</scope>
    <source>
        <strain evidence="5">HuSjv2</strain>
        <tissue evidence="5">Worms</tissue>
    </source>
</reference>
<proteinExistence type="evidence at transcript level"/>
<reference evidence="4" key="2">
    <citation type="journal article" date="2006" name="PLoS Pathog.">
        <title>New perspectives on host-parasite interplay by comparative transcriptomic and proteomic analyses of Schistosoma japonicum.</title>
        <authorList>
            <person name="Liu F."/>
            <person name="Lu J."/>
            <person name="Hu W."/>
            <person name="Wang S.Y."/>
            <person name="Cui S.J."/>
            <person name="Chi M."/>
            <person name="Yan Q."/>
            <person name="Wang X.R."/>
            <person name="Song H.D."/>
            <person name="Xu X.N."/>
            <person name="Wang J.J."/>
            <person name="Zhang X.L."/>
            <person name="Zhang X."/>
            <person name="Wang Z.Q."/>
            <person name="Xue C.L."/>
            <person name="Brindley P.J."/>
            <person name="McManus D.P."/>
            <person name="Yang P.Y."/>
            <person name="Feng Z."/>
            <person name="Chen Z."/>
            <person name="Han Z.G."/>
        </authorList>
    </citation>
    <scope>NUCLEOTIDE SEQUENCE</scope>
</reference>
<dbReference type="AlphaFoldDB" id="Q5DE80"/>
<evidence type="ECO:0000313" key="5">
    <source>
        <dbReference type="EMBL" id="TNN17915.1"/>
    </source>
</evidence>
<name>Q5DE80_SCHJA</name>
<evidence type="ECO:0000256" key="1">
    <source>
        <dbReference type="ARBA" id="ARBA00004123"/>
    </source>
</evidence>
<dbReference type="GO" id="GO:0019212">
    <property type="term" value="F:phosphatase inhibitor activity"/>
    <property type="evidence" value="ECO:0007669"/>
    <property type="project" value="TreeGrafter"/>
</dbReference>
<dbReference type="Proteomes" id="UP000311919">
    <property type="component" value="Unassembled WGS sequence"/>
</dbReference>
<sequence>MTMNSENFDRLLTQQTSDIEVTEQEIINLEKYKSDYESVINKIEELQKSVYKDAYIPFSRKALVRGRLIHTNELLVYLGGTEDYFAELSVYETVQLLNHRIKQLDIKLDGLHKQKTLLCDRINYTKQLVSQKSISISKNTIPTFNSVSECFEDDKEIEIREEYDSDAEIEWRKKHISSRKQEHLANASKCSPVLTTRRVSFDLSEQVIGEKYSDSENISNFESDSDDGNLSTIYFQHSDIPSLVPRKKVTDLSTLTIAEAVNFAFDVCNTHDKYNLPSKKPFNDTSEQQPDALIDAVNFPSGICDTHDKSKVLQTEPFGDICEHKSDALGKPNISLLNVTTGRKRCSQFRSSRIKDSKLS</sequence>
<dbReference type="SUPFAM" id="SSF46579">
    <property type="entry name" value="Prefoldin"/>
    <property type="match status" value="1"/>
</dbReference>
<dbReference type="EMBL" id="AY814144">
    <property type="protein sequence ID" value="AAW25876.1"/>
    <property type="molecule type" value="mRNA"/>
</dbReference>
<dbReference type="OrthoDB" id="21413at2759"/>
<reference evidence="4" key="1">
    <citation type="submission" date="2004-11" db="EMBL/GenBank/DDBJ databases">
        <title>The full-length cDNA sequences of Schistosoma japonicum genes.</title>
        <authorList>
            <person name="Han Z."/>
        </authorList>
    </citation>
    <scope>NUCLEOTIDE SEQUENCE</scope>
</reference>
<dbReference type="PANTHER" id="PTHR15111:SF0">
    <property type="entry name" value="UNCONVENTIONAL PREFOLDIN RPB5 INTERACTOR 1"/>
    <property type="match status" value="1"/>
</dbReference>
<dbReference type="InterPro" id="IPR052255">
    <property type="entry name" value="RNA_pol_II_subunit5-mediator"/>
</dbReference>
<evidence type="ECO:0000256" key="3">
    <source>
        <dbReference type="ARBA" id="ARBA00038295"/>
    </source>
</evidence>
<dbReference type="CDD" id="cd23159">
    <property type="entry name" value="Prefoldin_URI1"/>
    <property type="match status" value="1"/>
</dbReference>
<keyword evidence="2" id="KW-0539">Nucleus</keyword>
<keyword evidence="6" id="KW-1185">Reference proteome</keyword>
<comment type="similarity">
    <text evidence="3">Belongs to the RNA polymerase II subunit 5-mediating protein family.</text>
</comment>
<dbReference type="GO" id="GO:0000122">
    <property type="term" value="P:negative regulation of transcription by RNA polymerase II"/>
    <property type="evidence" value="ECO:0007669"/>
    <property type="project" value="TreeGrafter"/>
</dbReference>
<dbReference type="PANTHER" id="PTHR15111">
    <property type="entry name" value="RNA POLYMERASE II SUBUNIT 5-MEDIATING PROTEIN NNX3"/>
    <property type="match status" value="1"/>
</dbReference>
<evidence type="ECO:0000313" key="4">
    <source>
        <dbReference type="EMBL" id="AAW25876.1"/>
    </source>
</evidence>
<dbReference type="InterPro" id="IPR009053">
    <property type="entry name" value="Prefoldin"/>
</dbReference>
<evidence type="ECO:0000256" key="2">
    <source>
        <dbReference type="ARBA" id="ARBA00023242"/>
    </source>
</evidence>
<comment type="subcellular location">
    <subcellularLocation>
        <location evidence="1">Nucleus</location>
    </subcellularLocation>
</comment>
<dbReference type="GO" id="GO:0003682">
    <property type="term" value="F:chromatin binding"/>
    <property type="evidence" value="ECO:0007669"/>
    <property type="project" value="TreeGrafter"/>
</dbReference>
<dbReference type="GO" id="GO:0005634">
    <property type="term" value="C:nucleus"/>
    <property type="evidence" value="ECO:0007669"/>
    <property type="project" value="UniProtKB-SubCell"/>
</dbReference>
<dbReference type="EMBL" id="SKCS01000084">
    <property type="protein sequence ID" value="TNN17915.1"/>
    <property type="molecule type" value="Genomic_DNA"/>
</dbReference>
<organism evidence="4">
    <name type="scientific">Schistosoma japonicum</name>
    <name type="common">Blood fluke</name>
    <dbReference type="NCBI Taxonomy" id="6182"/>
    <lineage>
        <taxon>Eukaryota</taxon>
        <taxon>Metazoa</taxon>
        <taxon>Spiralia</taxon>
        <taxon>Lophotrochozoa</taxon>
        <taxon>Platyhelminthes</taxon>
        <taxon>Trematoda</taxon>
        <taxon>Digenea</taxon>
        <taxon>Strigeidida</taxon>
        <taxon>Schistosomatoidea</taxon>
        <taxon>Schistosomatidae</taxon>
        <taxon>Schistosoma</taxon>
    </lineage>
</organism>
<protein>
    <submittedName>
        <fullName evidence="4">SJCHGC00601 protein</fullName>
    </submittedName>
    <submittedName>
        <fullName evidence="5">Unconventional prefoldin RPB5 interactor-like protein</fullName>
    </submittedName>
</protein>
<evidence type="ECO:0000313" key="6">
    <source>
        <dbReference type="Proteomes" id="UP000311919"/>
    </source>
</evidence>
<dbReference type="STRING" id="6182.Q5DE80"/>